<dbReference type="Proteomes" id="UP000790709">
    <property type="component" value="Unassembled WGS sequence"/>
</dbReference>
<proteinExistence type="predicted"/>
<evidence type="ECO:0000313" key="2">
    <source>
        <dbReference type="Proteomes" id="UP000790709"/>
    </source>
</evidence>
<evidence type="ECO:0000313" key="1">
    <source>
        <dbReference type="EMBL" id="KAH7920182.1"/>
    </source>
</evidence>
<name>A0ACB8B3E6_9AGAM</name>
<organism evidence="1 2">
    <name type="scientific">Leucogyrophana mollusca</name>
    <dbReference type="NCBI Taxonomy" id="85980"/>
    <lineage>
        <taxon>Eukaryota</taxon>
        <taxon>Fungi</taxon>
        <taxon>Dikarya</taxon>
        <taxon>Basidiomycota</taxon>
        <taxon>Agaricomycotina</taxon>
        <taxon>Agaricomycetes</taxon>
        <taxon>Agaricomycetidae</taxon>
        <taxon>Boletales</taxon>
        <taxon>Boletales incertae sedis</taxon>
        <taxon>Leucogyrophana</taxon>
    </lineage>
</organism>
<protein>
    <submittedName>
        <fullName evidence="1">Uncharacterized protein</fullName>
    </submittedName>
</protein>
<comment type="caution">
    <text evidence="1">The sequence shown here is derived from an EMBL/GenBank/DDBJ whole genome shotgun (WGS) entry which is preliminary data.</text>
</comment>
<dbReference type="EMBL" id="MU266598">
    <property type="protein sequence ID" value="KAH7920182.1"/>
    <property type="molecule type" value="Genomic_DNA"/>
</dbReference>
<accession>A0ACB8B3E6</accession>
<reference evidence="1" key="1">
    <citation type="journal article" date="2021" name="New Phytol.">
        <title>Evolutionary innovations through gain and loss of genes in the ectomycorrhizal Boletales.</title>
        <authorList>
            <person name="Wu G."/>
            <person name="Miyauchi S."/>
            <person name="Morin E."/>
            <person name="Kuo A."/>
            <person name="Drula E."/>
            <person name="Varga T."/>
            <person name="Kohler A."/>
            <person name="Feng B."/>
            <person name="Cao Y."/>
            <person name="Lipzen A."/>
            <person name="Daum C."/>
            <person name="Hundley H."/>
            <person name="Pangilinan J."/>
            <person name="Johnson J."/>
            <person name="Barry K."/>
            <person name="LaButti K."/>
            <person name="Ng V."/>
            <person name="Ahrendt S."/>
            <person name="Min B."/>
            <person name="Choi I.G."/>
            <person name="Park H."/>
            <person name="Plett J.M."/>
            <person name="Magnuson J."/>
            <person name="Spatafora J.W."/>
            <person name="Nagy L.G."/>
            <person name="Henrissat B."/>
            <person name="Grigoriev I.V."/>
            <person name="Yang Z.L."/>
            <person name="Xu J."/>
            <person name="Martin F.M."/>
        </authorList>
    </citation>
    <scope>NUCLEOTIDE SEQUENCE</scope>
    <source>
        <strain evidence="1">KUC20120723A-06</strain>
    </source>
</reference>
<sequence length="155" mass="16917">MTLAVSTVANVFVKLRRAKERTTKAHHVDSASGDPQTHPSLRGEDATCKRKVPMGHGDVFVCTGAVDVAKLLRGSRASLLEKAELLGGNVLVDESWSCTICGPKNRKDGTFKVQIRYYASASRSSRPDPQKPVALDRVQNVPGLMTIIDREEFTP</sequence>
<keyword evidence="2" id="KW-1185">Reference proteome</keyword>
<gene>
    <name evidence="1" type="ORF">BV22DRAFT_1021700</name>
</gene>